<dbReference type="InterPro" id="IPR023908">
    <property type="entry name" value="xxxLxxG_rpt"/>
</dbReference>
<dbReference type="InterPro" id="IPR013525">
    <property type="entry name" value="ABC2_TM"/>
</dbReference>
<reference evidence="7 8" key="1">
    <citation type="submission" date="2019-08" db="EMBL/GenBank/DDBJ databases">
        <title>Arthrobacter sp. nov., isolated from plateau pika and Tibetan wild ass.</title>
        <authorList>
            <person name="Ge Y."/>
        </authorList>
    </citation>
    <scope>NUCLEOTIDE SEQUENCE [LARGE SCALE GENOMIC DNA]</scope>
    <source>
        <strain evidence="7 8">785</strain>
    </source>
</reference>
<dbReference type="Gene3D" id="3.40.1710.10">
    <property type="entry name" value="abc type-2 transporter like domain"/>
    <property type="match status" value="1"/>
</dbReference>
<comment type="caution">
    <text evidence="7">The sequence shown here is derived from an EMBL/GenBank/DDBJ whole genome shotgun (WGS) entry which is preliminary data.</text>
</comment>
<dbReference type="InterPro" id="IPR017500">
    <property type="entry name" value="Phage_infect_YhgE_N"/>
</dbReference>
<dbReference type="NCBIfam" id="TIGR03062">
    <property type="entry name" value="pip_yhgE_Cterm"/>
    <property type="match status" value="1"/>
</dbReference>
<dbReference type="NCBIfam" id="TIGR03061">
    <property type="entry name" value="pip_yhgE_Nterm"/>
    <property type="match status" value="1"/>
</dbReference>
<feature type="transmembrane region" description="Helical" evidence="5">
    <location>
        <begin position="533"/>
        <end position="556"/>
    </location>
</feature>
<protein>
    <submittedName>
        <fullName evidence="7">ABC transporter</fullName>
    </submittedName>
</protein>
<dbReference type="Gene3D" id="1.10.287.950">
    <property type="entry name" value="Methyl-accepting chemotaxis protein"/>
    <property type="match status" value="1"/>
</dbReference>
<organism evidence="7 8">
    <name type="scientific">Arthrobacter yangruifuii</name>
    <dbReference type="NCBI Taxonomy" id="2606616"/>
    <lineage>
        <taxon>Bacteria</taxon>
        <taxon>Bacillati</taxon>
        <taxon>Actinomycetota</taxon>
        <taxon>Actinomycetes</taxon>
        <taxon>Micrococcales</taxon>
        <taxon>Micrococcaceae</taxon>
        <taxon>Arthrobacter</taxon>
    </lineage>
</organism>
<dbReference type="Proteomes" id="UP000326852">
    <property type="component" value="Unassembled WGS sequence"/>
</dbReference>
<dbReference type="AlphaFoldDB" id="A0A5N6MES2"/>
<evidence type="ECO:0000256" key="3">
    <source>
        <dbReference type="ARBA" id="ARBA00022989"/>
    </source>
</evidence>
<feature type="transmembrane region" description="Helical" evidence="5">
    <location>
        <begin position="598"/>
        <end position="617"/>
    </location>
</feature>
<dbReference type="PANTHER" id="PTHR43077">
    <property type="entry name" value="TRANSPORT PERMEASE YVFS-RELATED"/>
    <property type="match status" value="1"/>
</dbReference>
<keyword evidence="2 5" id="KW-0812">Transmembrane</keyword>
<evidence type="ECO:0000259" key="6">
    <source>
        <dbReference type="Pfam" id="PF12698"/>
    </source>
</evidence>
<evidence type="ECO:0000313" key="8">
    <source>
        <dbReference type="Proteomes" id="UP000326852"/>
    </source>
</evidence>
<evidence type="ECO:0000256" key="2">
    <source>
        <dbReference type="ARBA" id="ARBA00022692"/>
    </source>
</evidence>
<accession>A0A5N6MES2</accession>
<dbReference type="GO" id="GO:0016020">
    <property type="term" value="C:membrane"/>
    <property type="evidence" value="ECO:0007669"/>
    <property type="project" value="UniProtKB-SubCell"/>
</dbReference>
<feature type="transmembrane region" description="Helical" evidence="5">
    <location>
        <begin position="568"/>
        <end position="591"/>
    </location>
</feature>
<feature type="transmembrane region" description="Helical" evidence="5">
    <location>
        <begin position="22"/>
        <end position="41"/>
    </location>
</feature>
<dbReference type="RefSeq" id="WP_152273260.1">
    <property type="nucleotide sequence ID" value="NZ_VTFX01000006.1"/>
</dbReference>
<evidence type="ECO:0000256" key="4">
    <source>
        <dbReference type="ARBA" id="ARBA00023136"/>
    </source>
</evidence>
<comment type="subcellular location">
    <subcellularLocation>
        <location evidence="1">Membrane</location>
        <topology evidence="1">Multi-pass membrane protein</topology>
    </subcellularLocation>
</comment>
<proteinExistence type="predicted"/>
<dbReference type="InterPro" id="IPR017501">
    <property type="entry name" value="Phage_infect_YhgE_C"/>
</dbReference>
<dbReference type="InterPro" id="IPR051328">
    <property type="entry name" value="T7SS_ABC-Transporter"/>
</dbReference>
<keyword evidence="8" id="KW-1185">Reference proteome</keyword>
<dbReference type="Pfam" id="PF12698">
    <property type="entry name" value="ABC2_membrane_3"/>
    <property type="match status" value="1"/>
</dbReference>
<dbReference type="NCBIfam" id="TIGR03057">
    <property type="entry name" value="xxxLxxG_by_4"/>
    <property type="match status" value="6"/>
</dbReference>
<dbReference type="EMBL" id="VTFX01000006">
    <property type="protein sequence ID" value="KAD3456075.1"/>
    <property type="molecule type" value="Genomic_DNA"/>
</dbReference>
<feature type="transmembrane region" description="Helical" evidence="5">
    <location>
        <begin position="492"/>
        <end position="513"/>
    </location>
</feature>
<keyword evidence="3 5" id="KW-1133">Transmembrane helix</keyword>
<evidence type="ECO:0000256" key="5">
    <source>
        <dbReference type="SAM" id="Phobius"/>
    </source>
</evidence>
<dbReference type="PANTHER" id="PTHR43077:SF10">
    <property type="entry name" value="TRANSPORT PERMEASE PROTEIN"/>
    <property type="match status" value="1"/>
</dbReference>
<feature type="transmembrane region" description="Helical" evidence="5">
    <location>
        <begin position="652"/>
        <end position="674"/>
    </location>
</feature>
<dbReference type="GO" id="GO:0140359">
    <property type="term" value="F:ABC-type transporter activity"/>
    <property type="evidence" value="ECO:0007669"/>
    <property type="project" value="InterPro"/>
</dbReference>
<gene>
    <name evidence="7" type="ORF">GD627_15380</name>
</gene>
<name>A0A5N6MES2_9MICC</name>
<feature type="domain" description="ABC-2 type transporter transmembrane" evidence="6">
    <location>
        <begin position="472"/>
        <end position="671"/>
    </location>
</feature>
<evidence type="ECO:0000256" key="1">
    <source>
        <dbReference type="ARBA" id="ARBA00004141"/>
    </source>
</evidence>
<sequence length="691" mass="69737">MTALRLALGELRRMTAGTLPKLAILALSLVPLLYGAVYLYANWDPYGNLDGVKAALVIEDEGADTADGRLDVGETVRDSLREDATFDWETVDSTAAAERGVKDGTYQFALTVPEDFSASLASTSDFGAARQANLHVTTNDANNYLLSSIVDKLSASVHDSVATDVGEETANRLLTGFSTVHSQLEQAADGAGQLADGAASADSGAAELSTGLGSLSTGASALVTGQDQLVAGANQLSTGAGGLSAGANQLSSGASELSSGLGQLSSATALLPQQTQQLADGARQVAAGTATLESTVTASADAARQGVTDAVARLVQQGVLTPEQAGALQQELSAAPSGAAGTSGLEQLQALADGAAAVSSGADQLAASSPQLTSGIAAANDGAGRLSGGAADLAAGAAELSSGAADLAVGEQQALDGSRELAAGAETAAAGAGTLQDGLGQLRDGASELSQKLTDGAGGVPHPNDKERTTASTVIADPLTVSTVNQAEAGSYGAGLAPYFLTLAMWVGIFMLAQAMRPISLRALASNAPAWKIALGGWLPFLTVSLVQATLLYAVVNLWLGLDPAHPVLAWGLLLMASMAFSALIQGIVALLGSVGKFVVLVLLVLQLVSSGGTFPWQTIPAPLHLAHDVLPMGYMVTGLRQLLHGGQLSQVAGVAVGLLAYTAAGLLLSLLAARRHRLWTLKTLQPEIDI</sequence>
<keyword evidence="4 5" id="KW-0472">Membrane</keyword>
<evidence type="ECO:0000313" key="7">
    <source>
        <dbReference type="EMBL" id="KAD3456075.1"/>
    </source>
</evidence>